<dbReference type="Pfam" id="PF05699">
    <property type="entry name" value="Dimer_Tnp_hAT"/>
    <property type="match status" value="1"/>
</dbReference>
<feature type="region of interest" description="Disordered" evidence="1">
    <location>
        <begin position="1"/>
        <end position="62"/>
    </location>
</feature>
<dbReference type="Pfam" id="PF04937">
    <property type="entry name" value="DUF659"/>
    <property type="match status" value="1"/>
</dbReference>
<dbReference type="GO" id="GO:0046983">
    <property type="term" value="F:protein dimerization activity"/>
    <property type="evidence" value="ECO:0007669"/>
    <property type="project" value="InterPro"/>
</dbReference>
<evidence type="ECO:0000256" key="1">
    <source>
        <dbReference type="SAM" id="MobiDB-lite"/>
    </source>
</evidence>
<dbReference type="EMBL" id="JBCNJP010013157">
    <property type="protein sequence ID" value="KAK9048331.1"/>
    <property type="molecule type" value="Genomic_DNA"/>
</dbReference>
<dbReference type="Proteomes" id="UP001408789">
    <property type="component" value="Unassembled WGS sequence"/>
</dbReference>
<feature type="compositionally biased region" description="Basic and acidic residues" evidence="1">
    <location>
        <begin position="1"/>
        <end position="18"/>
    </location>
</feature>
<dbReference type="PANTHER" id="PTHR32166:SF81">
    <property type="entry name" value="OS06G0658400 PROTEIN"/>
    <property type="match status" value="1"/>
</dbReference>
<proteinExistence type="predicted"/>
<evidence type="ECO:0000313" key="4">
    <source>
        <dbReference type="EMBL" id="KAK9048331.1"/>
    </source>
</evidence>
<dbReference type="InterPro" id="IPR007021">
    <property type="entry name" value="DUF659"/>
</dbReference>
<dbReference type="AlphaFoldDB" id="A0AAP0GGM6"/>
<gene>
    <name evidence="4" type="ORF">SSX86_032706</name>
</gene>
<dbReference type="SUPFAM" id="SSF53098">
    <property type="entry name" value="Ribonuclease H-like"/>
    <property type="match status" value="1"/>
</dbReference>
<evidence type="ECO:0000313" key="5">
    <source>
        <dbReference type="Proteomes" id="UP001408789"/>
    </source>
</evidence>
<sequence length="726" mass="82536">MVFGKKVVEQPERDPAAHEEDDLDDDFIDLGDDEDDQNHNSVEQPGGQTSKQQQKGKGKLPSKPLYDEVKIVCVGGSKNSGGVKTWICNHCTEQYNSSYTRIHNHFFGVPVGKVAGIRRCTAVMNDREGYEKLRKRVKEAEMLGVSKSLKCSVVTKKRNVSGTKPLEESLALMERSVVDLKIVKALCANGIPFNVLRNPQFREMVNAIRNAPAGYKAPSSEKARTVLLDECVRDVDKNLTPFKDTWYSQGLSIVSDGWTNVRHKPLINVLAVNSRGSMFMYAEDFSGVEKTGKAIADFLIKAIETVGPSNVLSVVTDNAANCKAAGKEIEKVYKHVFWSPCCVHTLNLIFKDFANEFSWLNDTYQKGKTIVKYFLNHGQALSMFRGNSKLELLKVAKTRFASHYILLKRLILCREALSTTIALNSWREWAKEGDEKARETAQEVVNTIRDDVFWTKVEEILKITKPIYLMVKFCDGEGPKMGEIYEKMDNMLGEIKEVMAESIYACYFSKVEEILLKRWEKMTIPLHCLGFALNPRFYDARFLETLAPGGIKRKAPNLDKEVVQGVLEGFNRIAENRDESRNLREQFVTFHMKKGLYSDPGAQLDAVTMEAIDWWSTYGSETPELAEVAKKILSQPISSSSAERNWSTYSYIHSVKRNRLNCKRADNLVYVHSNIRLISRFSESYKEGQHKKWDMDPESTNMENPRLEVEDLEEDEGNGKKKQRVE</sequence>
<protein>
    <submittedName>
        <fullName evidence="4">Uncharacterized protein</fullName>
    </submittedName>
</protein>
<accession>A0AAP0GGM6</accession>
<feature type="domain" description="HAT C-terminal dimerisation" evidence="3">
    <location>
        <begin position="608"/>
        <end position="675"/>
    </location>
</feature>
<feature type="region of interest" description="Disordered" evidence="1">
    <location>
        <begin position="687"/>
        <end position="726"/>
    </location>
</feature>
<feature type="domain" description="DUF659" evidence="2">
    <location>
        <begin position="218"/>
        <end position="370"/>
    </location>
</feature>
<name>A0AAP0GGM6_9ASTR</name>
<evidence type="ECO:0000259" key="3">
    <source>
        <dbReference type="Pfam" id="PF05699"/>
    </source>
</evidence>
<keyword evidence="5" id="KW-1185">Reference proteome</keyword>
<dbReference type="PANTHER" id="PTHR32166">
    <property type="entry name" value="OSJNBA0013A04.12 PROTEIN"/>
    <property type="match status" value="1"/>
</dbReference>
<organism evidence="4 5">
    <name type="scientific">Deinandra increscens subsp. villosa</name>
    <dbReference type="NCBI Taxonomy" id="3103831"/>
    <lineage>
        <taxon>Eukaryota</taxon>
        <taxon>Viridiplantae</taxon>
        <taxon>Streptophyta</taxon>
        <taxon>Embryophyta</taxon>
        <taxon>Tracheophyta</taxon>
        <taxon>Spermatophyta</taxon>
        <taxon>Magnoliopsida</taxon>
        <taxon>eudicotyledons</taxon>
        <taxon>Gunneridae</taxon>
        <taxon>Pentapetalae</taxon>
        <taxon>asterids</taxon>
        <taxon>campanulids</taxon>
        <taxon>Asterales</taxon>
        <taxon>Asteraceae</taxon>
        <taxon>Asteroideae</taxon>
        <taxon>Heliantheae alliance</taxon>
        <taxon>Madieae</taxon>
        <taxon>Madiinae</taxon>
        <taxon>Deinandra</taxon>
    </lineage>
</organism>
<evidence type="ECO:0000259" key="2">
    <source>
        <dbReference type="Pfam" id="PF04937"/>
    </source>
</evidence>
<feature type="compositionally biased region" description="Low complexity" evidence="1">
    <location>
        <begin position="44"/>
        <end position="53"/>
    </location>
</feature>
<dbReference type="InterPro" id="IPR008906">
    <property type="entry name" value="HATC_C_dom"/>
</dbReference>
<feature type="compositionally biased region" description="Acidic residues" evidence="1">
    <location>
        <begin position="19"/>
        <end position="36"/>
    </location>
</feature>
<reference evidence="4 5" key="1">
    <citation type="submission" date="2024-04" db="EMBL/GenBank/DDBJ databases">
        <title>The reference genome of an endangered Asteraceae, Deinandra increscens subsp. villosa, native to the Central Coast of California.</title>
        <authorList>
            <person name="Guilliams M."/>
            <person name="Hasenstab-Lehman K."/>
            <person name="Meyer R."/>
            <person name="Mcevoy S."/>
        </authorList>
    </citation>
    <scope>NUCLEOTIDE SEQUENCE [LARGE SCALE GENOMIC DNA]</scope>
    <source>
        <tissue evidence="4">Leaf</tissue>
    </source>
</reference>
<dbReference type="InterPro" id="IPR012337">
    <property type="entry name" value="RNaseH-like_sf"/>
</dbReference>
<comment type="caution">
    <text evidence="4">The sequence shown here is derived from an EMBL/GenBank/DDBJ whole genome shotgun (WGS) entry which is preliminary data.</text>
</comment>